<evidence type="ECO:0000256" key="9">
    <source>
        <dbReference type="ARBA" id="ARBA00023180"/>
    </source>
</evidence>
<comment type="caution">
    <text evidence="11">The sequence shown here is derived from an EMBL/GenBank/DDBJ whole genome shotgun (WGS) entry which is preliminary data.</text>
</comment>
<evidence type="ECO:0000256" key="5">
    <source>
        <dbReference type="ARBA" id="ARBA00022692"/>
    </source>
</evidence>
<evidence type="ECO:0000256" key="3">
    <source>
        <dbReference type="ARBA" id="ARBA00005316"/>
    </source>
</evidence>
<evidence type="ECO:0000256" key="8">
    <source>
        <dbReference type="ARBA" id="ARBA00023136"/>
    </source>
</evidence>
<dbReference type="PANTHER" id="PTHR21072:SF13">
    <property type="entry name" value="GPI TRANSAMIDASE COMPONENT PIG-S"/>
    <property type="match status" value="1"/>
</dbReference>
<protein>
    <recommendedName>
        <fullName evidence="13">GPI transamidase component PIG-S</fullName>
    </recommendedName>
</protein>
<reference evidence="12" key="1">
    <citation type="journal article" date="2023" name="Commun. Biol.">
        <title>Genome analysis of Parmales, the sister group of diatoms, reveals the evolutionary specialization of diatoms from phago-mixotrophs to photoautotrophs.</title>
        <authorList>
            <person name="Ban H."/>
            <person name="Sato S."/>
            <person name="Yoshikawa S."/>
            <person name="Yamada K."/>
            <person name="Nakamura Y."/>
            <person name="Ichinomiya M."/>
            <person name="Sato N."/>
            <person name="Blanc-Mathieu R."/>
            <person name="Endo H."/>
            <person name="Kuwata A."/>
            <person name="Ogata H."/>
        </authorList>
    </citation>
    <scope>NUCLEOTIDE SEQUENCE [LARGE SCALE GENOMIC DNA]</scope>
    <source>
        <strain evidence="12">NIES 3699</strain>
    </source>
</reference>
<evidence type="ECO:0000313" key="12">
    <source>
        <dbReference type="Proteomes" id="UP001165160"/>
    </source>
</evidence>
<dbReference type="InterPro" id="IPR019540">
    <property type="entry name" value="PtdIno-glycan_biosynth_class_S"/>
</dbReference>
<keyword evidence="6" id="KW-0256">Endoplasmic reticulum</keyword>
<dbReference type="GO" id="GO:0042765">
    <property type="term" value="C:GPI-anchor transamidase complex"/>
    <property type="evidence" value="ECO:0007669"/>
    <property type="project" value="InterPro"/>
</dbReference>
<dbReference type="PANTHER" id="PTHR21072">
    <property type="entry name" value="GPI TRANSAMIDASE COMPONENT PIG-S"/>
    <property type="match status" value="1"/>
</dbReference>
<comment type="pathway">
    <text evidence="2">Glycolipid biosynthesis; glycosylphosphatidylinositol-anchor biosynthesis.</text>
</comment>
<organism evidence="11 12">
    <name type="scientific">Triparma verrucosa</name>
    <dbReference type="NCBI Taxonomy" id="1606542"/>
    <lineage>
        <taxon>Eukaryota</taxon>
        <taxon>Sar</taxon>
        <taxon>Stramenopiles</taxon>
        <taxon>Ochrophyta</taxon>
        <taxon>Bolidophyceae</taxon>
        <taxon>Parmales</taxon>
        <taxon>Triparmaceae</taxon>
        <taxon>Triparma</taxon>
    </lineage>
</organism>
<comment type="subcellular location">
    <subcellularLocation>
        <location evidence="1">Endoplasmic reticulum membrane</location>
        <topology evidence="1">Multi-pass membrane protein</topology>
    </subcellularLocation>
</comment>
<evidence type="ECO:0000256" key="1">
    <source>
        <dbReference type="ARBA" id="ARBA00004477"/>
    </source>
</evidence>
<accession>A0A9W7BSA6</accession>
<sequence>MAGTRLIVHLSLMLPCIFLVSLIIHLQSPIRSPLPLPPPPPSRPTLHILLTLSDDAYFDTSVSSVARHISSNLGSSLQCSPIQSRKIPSSPPLSSPPTLTWNSRKGYGYNCPDHDLWLIPYNDNDVDIHLWYDLENVIDFKFVLIKAEEELHRSSPIEVKVEGRRVRIEVLGEFLKISEEKSEFPTVGGGGGLVLSPVLCQVVGVKLASLFVKGEGEGGRRGRGKVTFVFGTCGRKNRRNDFDLDGMLKSTGLGKFIKGLDGLVADISVESRDFGSCDLGVPLESNADIKVQDINSMPVYSTSFEVAGDRGKIYKFVIYVPSAEESEALKIKDGRKTISGYMIPEEGSVHISSSNNASQSLDSAAETFANAMLSLFDFPAPLPPTTIIADGIDYTDRVNIESERGGELEKDGVARRLLGERWDYVVSKIARLRTIADDNQGMSILPNVADKVHASVDLLNLAKSSAARGNVRDAVSHLNSALRKIEHAEADPTMVSLLYFPDEHKLAVLLPLWAPLALPMIVGLVREVKRYRQLRAEKIK</sequence>
<keyword evidence="8 10" id="KW-0472">Membrane</keyword>
<evidence type="ECO:0008006" key="13">
    <source>
        <dbReference type="Google" id="ProtNLM"/>
    </source>
</evidence>
<keyword evidence="9" id="KW-0325">Glycoprotein</keyword>
<dbReference type="Pfam" id="PF10510">
    <property type="entry name" value="PIG-S"/>
    <property type="match status" value="1"/>
</dbReference>
<keyword evidence="5 10" id="KW-0812">Transmembrane</keyword>
<feature type="transmembrane region" description="Helical" evidence="10">
    <location>
        <begin position="506"/>
        <end position="525"/>
    </location>
</feature>
<dbReference type="EMBL" id="BRXX01000142">
    <property type="protein sequence ID" value="GMH93646.1"/>
    <property type="molecule type" value="Genomic_DNA"/>
</dbReference>
<evidence type="ECO:0000256" key="7">
    <source>
        <dbReference type="ARBA" id="ARBA00022989"/>
    </source>
</evidence>
<dbReference type="AlphaFoldDB" id="A0A9W7BSA6"/>
<proteinExistence type="inferred from homology"/>
<dbReference type="GO" id="GO:0016255">
    <property type="term" value="P:attachment of GPI anchor to protein"/>
    <property type="evidence" value="ECO:0007669"/>
    <property type="project" value="InterPro"/>
</dbReference>
<dbReference type="Proteomes" id="UP001165160">
    <property type="component" value="Unassembled WGS sequence"/>
</dbReference>
<evidence type="ECO:0000256" key="10">
    <source>
        <dbReference type="SAM" id="Phobius"/>
    </source>
</evidence>
<evidence type="ECO:0000256" key="2">
    <source>
        <dbReference type="ARBA" id="ARBA00004687"/>
    </source>
</evidence>
<gene>
    <name evidence="11" type="ORF">TrVE_jg2044</name>
</gene>
<keyword evidence="7 10" id="KW-1133">Transmembrane helix</keyword>
<feature type="transmembrane region" description="Helical" evidence="10">
    <location>
        <begin position="7"/>
        <end position="26"/>
    </location>
</feature>
<dbReference type="GO" id="GO:0006506">
    <property type="term" value="P:GPI anchor biosynthetic process"/>
    <property type="evidence" value="ECO:0007669"/>
    <property type="project" value="UniProtKB-KW"/>
</dbReference>
<keyword evidence="12" id="KW-1185">Reference proteome</keyword>
<evidence type="ECO:0000256" key="6">
    <source>
        <dbReference type="ARBA" id="ARBA00022824"/>
    </source>
</evidence>
<name>A0A9W7BSA6_9STRA</name>
<keyword evidence="4" id="KW-0337">GPI-anchor biosynthesis</keyword>
<comment type="similarity">
    <text evidence="3">Belongs to the PIGS family.</text>
</comment>
<evidence type="ECO:0000256" key="4">
    <source>
        <dbReference type="ARBA" id="ARBA00022502"/>
    </source>
</evidence>
<evidence type="ECO:0000313" key="11">
    <source>
        <dbReference type="EMBL" id="GMH93646.1"/>
    </source>
</evidence>